<keyword evidence="1" id="KW-1133">Transmembrane helix</keyword>
<accession>A0A6S6ULP1</accession>
<gene>
    <name evidence="2" type="ORF">HELGO_WM27148</name>
</gene>
<keyword evidence="1" id="KW-0812">Transmembrane</keyword>
<evidence type="ECO:0000313" key="2">
    <source>
        <dbReference type="EMBL" id="CAA6830292.1"/>
    </source>
</evidence>
<feature type="transmembrane region" description="Helical" evidence="1">
    <location>
        <begin position="111"/>
        <end position="135"/>
    </location>
</feature>
<protein>
    <submittedName>
        <fullName evidence="2">DUF393 domain-containing protein</fullName>
    </submittedName>
</protein>
<dbReference type="AlphaFoldDB" id="A0A6S6ULP1"/>
<reference evidence="2" key="1">
    <citation type="submission" date="2020-01" db="EMBL/GenBank/DDBJ databases">
        <authorList>
            <person name="Meier V. D."/>
            <person name="Meier V D."/>
        </authorList>
    </citation>
    <scope>NUCLEOTIDE SEQUENCE</scope>
    <source>
        <strain evidence="2">HLG_WM_MAG_10</strain>
    </source>
</reference>
<feature type="transmembrane region" description="Helical" evidence="1">
    <location>
        <begin position="86"/>
        <end position="104"/>
    </location>
</feature>
<feature type="transmembrane region" description="Helical" evidence="1">
    <location>
        <begin position="170"/>
        <end position="190"/>
    </location>
</feature>
<name>A0A6S6ULP1_9BACT</name>
<feature type="transmembrane region" description="Helical" evidence="1">
    <location>
        <begin position="52"/>
        <end position="74"/>
    </location>
</feature>
<proteinExistence type="predicted"/>
<evidence type="ECO:0000256" key="1">
    <source>
        <dbReference type="SAM" id="Phobius"/>
    </source>
</evidence>
<sequence length="193" mass="22492">MPTKNKPLLGTALSSKFRPTMFHFIEENKLVIFPPKKFDAAHFNSPHLAWRWLYLFFAWLIISIVLGYYGALLVPVVPDQGFYREFIMSAGQLVFQTIVIGHLTRGRLIHYLGNMMTVSLIGALFLLPVLFFAWISHWEAPWWYTAYFLLIVGLIILIHKDRVERLNLPWTLTLSWVLYRILLLLAIYSIGPL</sequence>
<feature type="transmembrane region" description="Helical" evidence="1">
    <location>
        <begin position="141"/>
        <end position="158"/>
    </location>
</feature>
<dbReference type="EMBL" id="CACVAQ010000546">
    <property type="protein sequence ID" value="CAA6830292.1"/>
    <property type="molecule type" value="Genomic_DNA"/>
</dbReference>
<keyword evidence="1" id="KW-0472">Membrane</keyword>
<organism evidence="2">
    <name type="scientific">uncultured Aureispira sp</name>
    <dbReference type="NCBI Taxonomy" id="1331704"/>
    <lineage>
        <taxon>Bacteria</taxon>
        <taxon>Pseudomonadati</taxon>
        <taxon>Bacteroidota</taxon>
        <taxon>Saprospiria</taxon>
        <taxon>Saprospirales</taxon>
        <taxon>Saprospiraceae</taxon>
        <taxon>Aureispira</taxon>
        <taxon>environmental samples</taxon>
    </lineage>
</organism>